<accession>A0A1G8YUT0</accession>
<dbReference type="EMBL" id="FNFE01000002">
    <property type="protein sequence ID" value="SDK06561.1"/>
    <property type="molecule type" value="Genomic_DNA"/>
</dbReference>
<dbReference type="Gene3D" id="3.40.190.10">
    <property type="entry name" value="Periplasmic binding protein-like II"/>
    <property type="match status" value="4"/>
</dbReference>
<keyword evidence="2" id="KW-1185">Reference proteome</keyword>
<protein>
    <recommendedName>
        <fullName evidence="3">TRAP transporter solute receptor, TAXI family</fullName>
    </recommendedName>
</protein>
<name>A0A1G8YUT0_9EURY</name>
<dbReference type="RefSeq" id="WP_090305978.1">
    <property type="nucleotide sequence ID" value="NZ_FNFE01000002.1"/>
</dbReference>
<dbReference type="OrthoDB" id="201288at2157"/>
<dbReference type="AlphaFoldDB" id="A0A1G8YUT0"/>
<organism evidence="1 2">
    <name type="scientific">Natronorubrum texcoconense</name>
    <dbReference type="NCBI Taxonomy" id="1095776"/>
    <lineage>
        <taxon>Archaea</taxon>
        <taxon>Methanobacteriati</taxon>
        <taxon>Methanobacteriota</taxon>
        <taxon>Stenosarchaea group</taxon>
        <taxon>Halobacteria</taxon>
        <taxon>Halobacteriales</taxon>
        <taxon>Natrialbaceae</taxon>
        <taxon>Natronorubrum</taxon>
    </lineage>
</organism>
<dbReference type="PROSITE" id="PS51257">
    <property type="entry name" value="PROKAR_LIPOPROTEIN"/>
    <property type="match status" value="1"/>
</dbReference>
<dbReference type="SUPFAM" id="SSF53850">
    <property type="entry name" value="Periplasmic binding protein-like II"/>
    <property type="match status" value="2"/>
</dbReference>
<dbReference type="Pfam" id="PF16868">
    <property type="entry name" value="NMT1_3"/>
    <property type="match status" value="1"/>
</dbReference>
<sequence length="358" mass="39847">MVERPTSSFSGQTRRSFLAAAGVGTATALAGCFGEDDDGSGYERISVSFSEQGGALNEGQLDVGVGTMMNFSITPGWLQEAMASVDEFRVLDVTDETNEAWQDDETLLIENLDTDEMEGADNDDVDVPGEIPCPSFSYNFVSQAALDYDVVYTYLETMWEVREELADEFGIFAFHEDPEFWVQNAYEGIPFHPAAADFYEEELDVWSDEFERADEPDDTFEVDTIRMKTSEQGTTGHAANEALASVMNGHLDDLSIEAQTSDGTEENIGDIADESIEMGFLQNWTAREFREGVEPFDQLDFQMTQIFHYYDLPWFFITNNMDLETLSDIESDMTVSPTPSGSGTAPGLERALEHALDN</sequence>
<evidence type="ECO:0000313" key="2">
    <source>
        <dbReference type="Proteomes" id="UP000198882"/>
    </source>
</evidence>
<dbReference type="Proteomes" id="UP000198882">
    <property type="component" value="Unassembled WGS sequence"/>
</dbReference>
<reference evidence="2" key="1">
    <citation type="submission" date="2016-10" db="EMBL/GenBank/DDBJ databases">
        <authorList>
            <person name="Varghese N."/>
            <person name="Submissions S."/>
        </authorList>
    </citation>
    <scope>NUCLEOTIDE SEQUENCE [LARGE SCALE GENOMIC DNA]</scope>
    <source>
        <strain evidence="2">B4,CECT 8067,JCM 17497</strain>
    </source>
</reference>
<dbReference type="STRING" id="1095776.SAMN04515672_2312"/>
<proteinExistence type="predicted"/>
<dbReference type="InterPro" id="IPR011852">
    <property type="entry name" value="TRAP_TAXI"/>
</dbReference>
<evidence type="ECO:0008006" key="3">
    <source>
        <dbReference type="Google" id="ProtNLM"/>
    </source>
</evidence>
<evidence type="ECO:0000313" key="1">
    <source>
        <dbReference type="EMBL" id="SDK06561.1"/>
    </source>
</evidence>
<gene>
    <name evidence="1" type="ORF">SAMN04515672_2312</name>
</gene>